<feature type="domain" description="VQ" evidence="2">
    <location>
        <begin position="142"/>
        <end position="169"/>
    </location>
</feature>
<evidence type="ECO:0000313" key="3">
    <source>
        <dbReference type="Proteomes" id="UP001515500"/>
    </source>
</evidence>
<evidence type="ECO:0000256" key="1">
    <source>
        <dbReference type="SAM" id="MobiDB-lite"/>
    </source>
</evidence>
<gene>
    <name evidence="4" type="primary">LOC120250689</name>
</gene>
<sequence>MDSGNSGSLQSSSGGDEEYDSLIPSSTAACATISTTTTTHHHHHPHPPPHSSLYDTLSYYDSFPRSPPNPFLHLETPWSRTPSATDITGLLPTSTSTTTNTTNPFSLTTPSKPSSAPPEPPPPPPPPPPPRNSKKRSRASRRAPTTVLTTDTSNFRAMVQEFTGIPTSPFATPSSSSSFPRSRLDIFSGRSSFNDSLLSPPPYLLRPFPQKLQPSSSFPPLSSSSSSSSSSLSVTASTLNATTIARPSSSCTTNPNPTNNFQLPHDHHHHHHHHLGLTMQNQMFTFQSLLQPPINSLSNIPAFTDKSRSNDHHHHQAIPDLGAGNLDHGDVNNLTGNLSSLVGSAEGGDCKINF</sequence>
<reference evidence="4" key="1">
    <citation type="submission" date="2025-08" db="UniProtKB">
        <authorList>
            <consortium name="RefSeq"/>
        </authorList>
    </citation>
    <scope>IDENTIFICATION</scope>
</reference>
<proteinExistence type="predicted"/>
<dbReference type="AlphaFoldDB" id="A0AB40AMG5"/>
<dbReference type="Proteomes" id="UP001515500">
    <property type="component" value="Chromosome 19"/>
</dbReference>
<evidence type="ECO:0000313" key="4">
    <source>
        <dbReference type="RefSeq" id="XP_039115456.1"/>
    </source>
</evidence>
<feature type="region of interest" description="Disordered" evidence="1">
    <location>
        <begin position="83"/>
        <end position="154"/>
    </location>
</feature>
<feature type="compositionally biased region" description="Pro residues" evidence="1">
    <location>
        <begin position="115"/>
        <end position="131"/>
    </location>
</feature>
<dbReference type="InterPro" id="IPR039609">
    <property type="entry name" value="VQ_15/22"/>
</dbReference>
<dbReference type="PANTHER" id="PTHR33179">
    <property type="entry name" value="VQ MOTIF-CONTAINING PROTEIN"/>
    <property type="match status" value="1"/>
</dbReference>
<feature type="compositionally biased region" description="Low complexity" evidence="1">
    <location>
        <begin position="205"/>
        <end position="231"/>
    </location>
</feature>
<protein>
    <submittedName>
        <fullName evidence="4">Mucin-2-like</fullName>
    </submittedName>
</protein>
<dbReference type="Pfam" id="PF05678">
    <property type="entry name" value="VQ"/>
    <property type="match status" value="1"/>
</dbReference>
<feature type="region of interest" description="Disordered" evidence="1">
    <location>
        <begin position="1"/>
        <end position="27"/>
    </location>
</feature>
<feature type="compositionally biased region" description="Low complexity" evidence="1">
    <location>
        <begin position="88"/>
        <end position="114"/>
    </location>
</feature>
<dbReference type="PANTHER" id="PTHR33179:SF4">
    <property type="entry name" value="VQ MOTIF-CONTAINING PROTEIN"/>
    <property type="match status" value="1"/>
</dbReference>
<organism evidence="3 4">
    <name type="scientific">Dioscorea cayennensis subsp. rotundata</name>
    <name type="common">White Guinea yam</name>
    <name type="synonym">Dioscorea rotundata</name>
    <dbReference type="NCBI Taxonomy" id="55577"/>
    <lineage>
        <taxon>Eukaryota</taxon>
        <taxon>Viridiplantae</taxon>
        <taxon>Streptophyta</taxon>
        <taxon>Embryophyta</taxon>
        <taxon>Tracheophyta</taxon>
        <taxon>Spermatophyta</taxon>
        <taxon>Magnoliopsida</taxon>
        <taxon>Liliopsida</taxon>
        <taxon>Dioscoreales</taxon>
        <taxon>Dioscoreaceae</taxon>
        <taxon>Dioscorea</taxon>
    </lineage>
</organism>
<feature type="region of interest" description="Disordered" evidence="1">
    <location>
        <begin position="245"/>
        <end position="273"/>
    </location>
</feature>
<name>A0AB40AMG5_DIOCR</name>
<feature type="region of interest" description="Disordered" evidence="1">
    <location>
        <begin position="204"/>
        <end position="231"/>
    </location>
</feature>
<dbReference type="RefSeq" id="XP_039115456.1">
    <property type="nucleotide sequence ID" value="XM_039259522.1"/>
</dbReference>
<keyword evidence="3" id="KW-1185">Reference proteome</keyword>
<evidence type="ECO:0000259" key="2">
    <source>
        <dbReference type="Pfam" id="PF05678"/>
    </source>
</evidence>
<accession>A0AB40AMG5</accession>
<feature type="compositionally biased region" description="Low complexity" evidence="1">
    <location>
        <begin position="247"/>
        <end position="260"/>
    </location>
</feature>
<feature type="compositionally biased region" description="Low complexity" evidence="1">
    <location>
        <begin position="1"/>
        <end position="14"/>
    </location>
</feature>
<feature type="compositionally biased region" description="Basic residues" evidence="1">
    <location>
        <begin position="132"/>
        <end position="141"/>
    </location>
</feature>
<dbReference type="InterPro" id="IPR008889">
    <property type="entry name" value="VQ"/>
</dbReference>
<dbReference type="GeneID" id="120250689"/>